<organism evidence="3 4">
    <name type="scientific">Pollutimonas nitritireducens</name>
    <dbReference type="NCBI Taxonomy" id="2045209"/>
    <lineage>
        <taxon>Bacteria</taxon>
        <taxon>Pseudomonadati</taxon>
        <taxon>Pseudomonadota</taxon>
        <taxon>Betaproteobacteria</taxon>
        <taxon>Burkholderiales</taxon>
        <taxon>Alcaligenaceae</taxon>
        <taxon>Pollutimonas</taxon>
    </lineage>
</organism>
<keyword evidence="2" id="KW-1133">Transmembrane helix</keyword>
<proteinExistence type="predicted"/>
<feature type="region of interest" description="Disordered" evidence="1">
    <location>
        <begin position="34"/>
        <end position="67"/>
    </location>
</feature>
<protein>
    <submittedName>
        <fullName evidence="3">Uncharacterized protein</fullName>
    </submittedName>
</protein>
<feature type="transmembrane region" description="Helical" evidence="2">
    <location>
        <begin position="6"/>
        <end position="25"/>
    </location>
</feature>
<evidence type="ECO:0000256" key="2">
    <source>
        <dbReference type="SAM" id="Phobius"/>
    </source>
</evidence>
<gene>
    <name evidence="3" type="ORF">CR155_08035</name>
</gene>
<reference evidence="3 4" key="1">
    <citation type="submission" date="2017-10" db="EMBL/GenBank/DDBJ databases">
        <title>Two draft genome sequences of Pusillimonas sp. strains isolated from a nitrate- and radionuclide-contaminated groundwater in Russia.</title>
        <authorList>
            <person name="Grouzdev D.S."/>
            <person name="Tourova T.P."/>
            <person name="Goeva M.A."/>
            <person name="Babich T.L."/>
            <person name="Sokolova D.S."/>
            <person name="Abdullin R."/>
            <person name="Poltaraus A.B."/>
            <person name="Toshchakov S.V."/>
            <person name="Nazina T.N."/>
        </authorList>
    </citation>
    <scope>NUCLEOTIDE SEQUENCE [LARGE SCALE GENOMIC DNA]</scope>
    <source>
        <strain evidence="3 4">JR1/69-2-13</strain>
    </source>
</reference>
<dbReference type="AlphaFoldDB" id="A0A2N4UGB5"/>
<feature type="compositionally biased region" description="Basic residues" evidence="1">
    <location>
        <begin position="55"/>
        <end position="67"/>
    </location>
</feature>
<evidence type="ECO:0000313" key="4">
    <source>
        <dbReference type="Proteomes" id="UP000234328"/>
    </source>
</evidence>
<evidence type="ECO:0000256" key="1">
    <source>
        <dbReference type="SAM" id="MobiDB-lite"/>
    </source>
</evidence>
<name>A0A2N4UGB5_9BURK</name>
<keyword evidence="4" id="KW-1185">Reference proteome</keyword>
<dbReference type="EMBL" id="PDNV01000005">
    <property type="protein sequence ID" value="PLC54067.1"/>
    <property type="molecule type" value="Genomic_DNA"/>
</dbReference>
<keyword evidence="2" id="KW-0812">Transmembrane</keyword>
<evidence type="ECO:0000313" key="3">
    <source>
        <dbReference type="EMBL" id="PLC54067.1"/>
    </source>
</evidence>
<accession>A0A2N4UGB5</accession>
<sequence length="67" mass="7414">MISLASGIMLVVAFAAAFIVSRLIVKTRTARAATQARLHMESIRRNAPPPAPSKNKSKRRRQQRTQG</sequence>
<comment type="caution">
    <text evidence="3">The sequence shown here is derived from an EMBL/GenBank/DDBJ whole genome shotgun (WGS) entry which is preliminary data.</text>
</comment>
<dbReference type="Proteomes" id="UP000234328">
    <property type="component" value="Unassembled WGS sequence"/>
</dbReference>
<keyword evidence="2" id="KW-0472">Membrane</keyword>